<dbReference type="InterPro" id="IPR050438">
    <property type="entry name" value="LMW_PTPase"/>
</dbReference>
<evidence type="ECO:0000256" key="1">
    <source>
        <dbReference type="ARBA" id="ARBA00011063"/>
    </source>
</evidence>
<keyword evidence="4" id="KW-0904">Protein phosphatase</keyword>
<dbReference type="PANTHER" id="PTHR11717:SF7">
    <property type="entry name" value="LOW MOLECULAR WEIGHT PHOSPHOTYROSINE PROTEIN PHOSPHATASE"/>
    <property type="match status" value="1"/>
</dbReference>
<feature type="domain" description="Phosphotyrosine protein phosphatase I" evidence="5">
    <location>
        <begin position="3"/>
        <end position="144"/>
    </location>
</feature>
<organism evidence="6 7">
    <name type="scientific">Parasedimentitalea denitrificans</name>
    <dbReference type="NCBI Taxonomy" id="2211118"/>
    <lineage>
        <taxon>Bacteria</taxon>
        <taxon>Pseudomonadati</taxon>
        <taxon>Pseudomonadota</taxon>
        <taxon>Alphaproteobacteria</taxon>
        <taxon>Rhodobacterales</taxon>
        <taxon>Paracoccaceae</taxon>
        <taxon>Parasedimentitalea</taxon>
    </lineage>
</organism>
<dbReference type="InterPro" id="IPR023485">
    <property type="entry name" value="Ptyr_pPase"/>
</dbReference>
<dbReference type="EMBL" id="QHLQ01000008">
    <property type="protein sequence ID" value="NIZ61368.1"/>
    <property type="molecule type" value="Genomic_DNA"/>
</dbReference>
<name>A0ABX0W7X7_9RHOB</name>
<dbReference type="Proteomes" id="UP001429564">
    <property type="component" value="Unassembled WGS sequence"/>
</dbReference>
<keyword evidence="7" id="KW-1185">Reference proteome</keyword>
<dbReference type="InterPro" id="IPR017867">
    <property type="entry name" value="Tyr_phospatase_low_mol_wt"/>
</dbReference>
<dbReference type="InterPro" id="IPR036196">
    <property type="entry name" value="Ptyr_pPase_sf"/>
</dbReference>
<comment type="similarity">
    <text evidence="1">Belongs to the low molecular weight phosphotyrosine protein phosphatase family.</text>
</comment>
<evidence type="ECO:0000313" key="7">
    <source>
        <dbReference type="Proteomes" id="UP001429564"/>
    </source>
</evidence>
<sequence>MAQKVLFVCLGNICRSPAAEGIVRHLAPELETDSAGTAAWHVGKPPYHAMQEAIVQRGLDISDLRARQFTSSDYHQFDLIIVMDSDNQADVESLRPPGSQTPVSLFTDFAKGSAQDHVPDPYYTRDFDGCLDLLEQAAHGLKAALSYSES</sequence>
<evidence type="ECO:0000313" key="6">
    <source>
        <dbReference type="EMBL" id="NIZ61368.1"/>
    </source>
</evidence>
<dbReference type="SUPFAM" id="SSF52788">
    <property type="entry name" value="Phosphotyrosine protein phosphatases I"/>
    <property type="match status" value="1"/>
</dbReference>
<dbReference type="Pfam" id="PF01451">
    <property type="entry name" value="LMWPc"/>
    <property type="match status" value="1"/>
</dbReference>
<dbReference type="Gene3D" id="3.40.50.2300">
    <property type="match status" value="1"/>
</dbReference>
<reference evidence="6 7" key="1">
    <citation type="submission" date="2018-05" db="EMBL/GenBank/DDBJ databases">
        <authorList>
            <person name="Zhang Y.-J."/>
        </authorList>
    </citation>
    <scope>NUCLEOTIDE SEQUENCE [LARGE SCALE GENOMIC DNA]</scope>
    <source>
        <strain evidence="6 7">CY04</strain>
    </source>
</reference>
<evidence type="ECO:0000256" key="3">
    <source>
        <dbReference type="ARBA" id="ARBA00022801"/>
    </source>
</evidence>
<comment type="caution">
    <text evidence="6">The sequence shown here is derived from an EMBL/GenBank/DDBJ whole genome shotgun (WGS) entry which is preliminary data.</text>
</comment>
<dbReference type="CDD" id="cd16343">
    <property type="entry name" value="LMWPTP"/>
    <property type="match status" value="1"/>
</dbReference>
<proteinExistence type="inferred from homology"/>
<keyword evidence="3" id="KW-0378">Hydrolase</keyword>
<dbReference type="PRINTS" id="PR00719">
    <property type="entry name" value="LMWPTPASE"/>
</dbReference>
<evidence type="ECO:0000259" key="5">
    <source>
        <dbReference type="SMART" id="SM00226"/>
    </source>
</evidence>
<dbReference type="PANTHER" id="PTHR11717">
    <property type="entry name" value="LOW MOLECULAR WEIGHT PROTEIN TYROSINE PHOSPHATASE"/>
    <property type="match status" value="1"/>
</dbReference>
<gene>
    <name evidence="6" type="ORF">DL239_10315</name>
</gene>
<dbReference type="RefSeq" id="WP_167683946.1">
    <property type="nucleotide sequence ID" value="NZ_QHLQ01000008.1"/>
</dbReference>
<accession>A0ABX0W7X7</accession>
<dbReference type="EC" id="3.1.3.48" evidence="2"/>
<protein>
    <recommendedName>
        <fullName evidence="2">protein-tyrosine-phosphatase</fullName>
        <ecNumber evidence="2">3.1.3.48</ecNumber>
    </recommendedName>
</protein>
<evidence type="ECO:0000256" key="4">
    <source>
        <dbReference type="ARBA" id="ARBA00022912"/>
    </source>
</evidence>
<evidence type="ECO:0000256" key="2">
    <source>
        <dbReference type="ARBA" id="ARBA00013064"/>
    </source>
</evidence>
<dbReference type="SMART" id="SM00226">
    <property type="entry name" value="LMWPc"/>
    <property type="match status" value="1"/>
</dbReference>